<dbReference type="RefSeq" id="WP_245767395.1">
    <property type="nucleotide sequence ID" value="NZ_FOIJ01000005.1"/>
</dbReference>
<dbReference type="GO" id="GO:0008483">
    <property type="term" value="F:transaminase activity"/>
    <property type="evidence" value="ECO:0007669"/>
    <property type="project" value="InterPro"/>
</dbReference>
<keyword evidence="2" id="KW-1185">Reference proteome</keyword>
<gene>
    <name evidence="1" type="ORF">SAMN05443639_10535</name>
</gene>
<dbReference type="GO" id="GO:0030170">
    <property type="term" value="F:pyridoxal phosphate binding"/>
    <property type="evidence" value="ECO:0007669"/>
    <property type="project" value="InterPro"/>
</dbReference>
<dbReference type="InterPro" id="IPR015424">
    <property type="entry name" value="PyrdxlP-dep_Trfase"/>
</dbReference>
<organism evidence="1 2">
    <name type="scientific">Stigmatella erecta</name>
    <dbReference type="NCBI Taxonomy" id="83460"/>
    <lineage>
        <taxon>Bacteria</taxon>
        <taxon>Pseudomonadati</taxon>
        <taxon>Myxococcota</taxon>
        <taxon>Myxococcia</taxon>
        <taxon>Myxococcales</taxon>
        <taxon>Cystobacterineae</taxon>
        <taxon>Archangiaceae</taxon>
        <taxon>Stigmatella</taxon>
    </lineage>
</organism>
<evidence type="ECO:0000313" key="1">
    <source>
        <dbReference type="EMBL" id="SET85765.1"/>
    </source>
</evidence>
<dbReference type="SUPFAM" id="SSF53383">
    <property type="entry name" value="PLP-dependent transferases"/>
    <property type="match status" value="1"/>
</dbReference>
<reference evidence="2" key="1">
    <citation type="submission" date="2016-10" db="EMBL/GenBank/DDBJ databases">
        <authorList>
            <person name="Varghese N."/>
            <person name="Submissions S."/>
        </authorList>
    </citation>
    <scope>NUCLEOTIDE SEQUENCE [LARGE SCALE GENOMIC DNA]</scope>
    <source>
        <strain evidence="2">DSM 16858</strain>
    </source>
</reference>
<sequence length="90" mass="10083">MVPTPAPSPYRPGLADYARDGAAYYARLLEETIQREGPRRATSSAWGEICRRHGILTLADEVMWGCGRTGRFFASARYGFSPRARQGYQL</sequence>
<dbReference type="Pfam" id="PF00202">
    <property type="entry name" value="Aminotran_3"/>
    <property type="match status" value="1"/>
</dbReference>
<proteinExistence type="predicted"/>
<dbReference type="EMBL" id="FOIJ01000005">
    <property type="protein sequence ID" value="SET85765.1"/>
    <property type="molecule type" value="Genomic_DNA"/>
</dbReference>
<evidence type="ECO:0000313" key="2">
    <source>
        <dbReference type="Proteomes" id="UP000199181"/>
    </source>
</evidence>
<protein>
    <submittedName>
        <fullName evidence="1">Uncharacterized protein</fullName>
    </submittedName>
</protein>
<accession>A0A1I0HRG5</accession>
<dbReference type="AlphaFoldDB" id="A0A1I0HRG5"/>
<dbReference type="Proteomes" id="UP000199181">
    <property type="component" value="Unassembled WGS sequence"/>
</dbReference>
<dbReference type="Gene3D" id="3.40.640.10">
    <property type="entry name" value="Type I PLP-dependent aspartate aminotransferase-like (Major domain)"/>
    <property type="match status" value="1"/>
</dbReference>
<name>A0A1I0HRG5_9BACT</name>
<dbReference type="InterPro" id="IPR015421">
    <property type="entry name" value="PyrdxlP-dep_Trfase_major"/>
</dbReference>
<dbReference type="InterPro" id="IPR005814">
    <property type="entry name" value="Aminotrans_3"/>
</dbReference>